<comment type="caution">
    <text evidence="1">The sequence shown here is derived from an EMBL/GenBank/DDBJ whole genome shotgun (WGS) entry which is preliminary data.</text>
</comment>
<dbReference type="AlphaFoldDB" id="A0A7J7KCH3"/>
<evidence type="ECO:0008006" key="3">
    <source>
        <dbReference type="Google" id="ProtNLM"/>
    </source>
</evidence>
<evidence type="ECO:0000313" key="2">
    <source>
        <dbReference type="Proteomes" id="UP000593567"/>
    </source>
</evidence>
<organism evidence="1 2">
    <name type="scientific">Bugula neritina</name>
    <name type="common">Brown bryozoan</name>
    <name type="synonym">Sertularia neritina</name>
    <dbReference type="NCBI Taxonomy" id="10212"/>
    <lineage>
        <taxon>Eukaryota</taxon>
        <taxon>Metazoa</taxon>
        <taxon>Spiralia</taxon>
        <taxon>Lophotrochozoa</taxon>
        <taxon>Bryozoa</taxon>
        <taxon>Gymnolaemata</taxon>
        <taxon>Cheilostomatida</taxon>
        <taxon>Flustrina</taxon>
        <taxon>Buguloidea</taxon>
        <taxon>Bugulidae</taxon>
        <taxon>Bugula</taxon>
    </lineage>
</organism>
<reference evidence="1" key="1">
    <citation type="submission" date="2020-06" db="EMBL/GenBank/DDBJ databases">
        <title>Draft genome of Bugula neritina, a colonial animal packing powerful symbionts and potential medicines.</title>
        <authorList>
            <person name="Rayko M."/>
        </authorList>
    </citation>
    <scope>NUCLEOTIDE SEQUENCE [LARGE SCALE GENOMIC DNA]</scope>
    <source>
        <strain evidence="1">Kwan_BN1</strain>
    </source>
</reference>
<dbReference type="EMBL" id="VXIV02000741">
    <property type="protein sequence ID" value="KAF6036352.1"/>
    <property type="molecule type" value="Genomic_DNA"/>
</dbReference>
<protein>
    <recommendedName>
        <fullName evidence="3">Ig-like domain-containing protein</fullName>
    </recommendedName>
</protein>
<dbReference type="Proteomes" id="UP000593567">
    <property type="component" value="Unassembled WGS sequence"/>
</dbReference>
<keyword evidence="2" id="KW-1185">Reference proteome</keyword>
<sequence>MHFVYRNASSPSFVGCDDGSIDNANGVTTIEGPDSQHCLSTANNISEFRFTATLNITADLTNNGFDCGAYDRNLKMVFRSTLINITTVRGIESRGGQLLSNTNTYTPTSSDVSGIRVSCTDKDHPYWRPQARALVIATVSNGVTSISRPSASYPGFYVNVPTLMTCTATSFTHLGVLNLVFYNTSSQEVEFKGGCTMDEYGVWSPNTSSSLSNDLYIQSNTGNGCPTTHSDSAVNFTITLKNKMIEGYFYCEATDFATGGTNQSARMLLGIIKEAKVSLRIVPAISKGLFLGDELDLTCQATDFVSLQNVAFVLADSSHDKTWVGCMGASLSNPHNSTLLQGISDQHCMPLSSNHTATFNLMANLTITTDLPGRSIECLAFDDTLNLNFTSAALDTSVINEPKVAQVLSNPEFYLDEEINVTCQATGFHTLGSLTLVYYNSMTSLRTGCSNVAGMVSEIPGGALHFAQSQCSSLMQQSHFSFVVKLKVLANMTGGRLFCEGSDMYLHRTEQSTQAPITYVKADAEVNISYASNGDPAFYLNDTTTLTCSASSFTYLHSIQLHFSGMSNNFTRRCSYHHGAWHAENSETQMGEFDFSPVLTDNQCEHITNHSSMVNMVIEITNTINMENGVFTCSAHEGLTGMHHTTTVAVHSIMANGVAHISRVSETHPYFYVGTENTITCSASNFTSLSQLNLVYVDQSTSSIVFNAGCDMDEFGVWSSNNTHEKTALRLKIDPTADSECQPMHGDLTINFTVEIKTSQLVEGYFYCQAHEGAVGELRESINLQLTDVKGMW</sequence>
<proteinExistence type="predicted"/>
<gene>
    <name evidence="1" type="ORF">EB796_005338</name>
</gene>
<name>A0A7J7KCH3_BUGNE</name>
<accession>A0A7J7KCH3</accession>
<evidence type="ECO:0000313" key="1">
    <source>
        <dbReference type="EMBL" id="KAF6036352.1"/>
    </source>
</evidence>